<dbReference type="EMBL" id="JAODUP010000563">
    <property type="protein sequence ID" value="KAK2147224.1"/>
    <property type="molecule type" value="Genomic_DNA"/>
</dbReference>
<evidence type="ECO:0000313" key="3">
    <source>
        <dbReference type="Proteomes" id="UP001208570"/>
    </source>
</evidence>
<feature type="domain" description="Sulfotransferase" evidence="1">
    <location>
        <begin position="36"/>
        <end position="160"/>
    </location>
</feature>
<dbReference type="AlphaFoldDB" id="A0AAD9J6C1"/>
<evidence type="ECO:0000313" key="2">
    <source>
        <dbReference type="EMBL" id="KAK2147224.1"/>
    </source>
</evidence>
<sequence length="212" mass="25407">DATPTYFCHQGDLSLLPGNRGLPEPGYTLAHTLYRLFPKTRLIIILRHPTDRLYSHYHHLLTNRTPLSPEAFHQNALTWIDKMERCLKRDSLKSCVFNQTFLNKFNLMPLTYSMYYPFAKTWLEVFPRKQICFIKSEDFYINRTLVMTEIFSFLGLDPRRRIEADDEHDQYNTQYRSTMLSKTRDLLDKYFRPLNHKLADLVNDVRFRFERG</sequence>
<dbReference type="Gene3D" id="3.40.50.300">
    <property type="entry name" value="P-loop containing nucleotide triphosphate hydrolases"/>
    <property type="match status" value="1"/>
</dbReference>
<reference evidence="2" key="1">
    <citation type="journal article" date="2023" name="Mol. Biol. Evol.">
        <title>Third-Generation Sequencing Reveals the Adaptive Role of the Epigenome in Three Deep-Sea Polychaetes.</title>
        <authorList>
            <person name="Perez M."/>
            <person name="Aroh O."/>
            <person name="Sun Y."/>
            <person name="Lan Y."/>
            <person name="Juniper S.K."/>
            <person name="Young C.R."/>
            <person name="Angers B."/>
            <person name="Qian P.Y."/>
        </authorList>
    </citation>
    <scope>NUCLEOTIDE SEQUENCE</scope>
    <source>
        <strain evidence="2">P08H-3</strain>
    </source>
</reference>
<comment type="caution">
    <text evidence="2">The sequence shown here is derived from an EMBL/GenBank/DDBJ whole genome shotgun (WGS) entry which is preliminary data.</text>
</comment>
<proteinExistence type="predicted"/>
<feature type="non-terminal residue" evidence="2">
    <location>
        <position position="1"/>
    </location>
</feature>
<dbReference type="GO" id="GO:0019319">
    <property type="term" value="P:hexose biosynthetic process"/>
    <property type="evidence" value="ECO:0007669"/>
    <property type="project" value="TreeGrafter"/>
</dbReference>
<dbReference type="Pfam" id="PF00685">
    <property type="entry name" value="Sulfotransfer_1"/>
    <property type="match status" value="1"/>
</dbReference>
<evidence type="ECO:0000259" key="1">
    <source>
        <dbReference type="Pfam" id="PF00685"/>
    </source>
</evidence>
<dbReference type="Proteomes" id="UP001208570">
    <property type="component" value="Unassembled WGS sequence"/>
</dbReference>
<dbReference type="InterPro" id="IPR027417">
    <property type="entry name" value="P-loop_NTPase"/>
</dbReference>
<dbReference type="SUPFAM" id="SSF52540">
    <property type="entry name" value="P-loop containing nucleoside triphosphate hydrolases"/>
    <property type="match status" value="1"/>
</dbReference>
<organism evidence="2 3">
    <name type="scientific">Paralvinella palmiformis</name>
    <dbReference type="NCBI Taxonomy" id="53620"/>
    <lineage>
        <taxon>Eukaryota</taxon>
        <taxon>Metazoa</taxon>
        <taxon>Spiralia</taxon>
        <taxon>Lophotrochozoa</taxon>
        <taxon>Annelida</taxon>
        <taxon>Polychaeta</taxon>
        <taxon>Sedentaria</taxon>
        <taxon>Canalipalpata</taxon>
        <taxon>Terebellida</taxon>
        <taxon>Terebelliformia</taxon>
        <taxon>Alvinellidae</taxon>
        <taxon>Paralvinella</taxon>
    </lineage>
</organism>
<protein>
    <recommendedName>
        <fullName evidence="1">Sulfotransferase domain-containing protein</fullName>
    </recommendedName>
</protein>
<dbReference type="PANTHER" id="PTHR15723">
    <property type="entry name" value="CARBOHYDRATE SULFOTRANSFERASE 15"/>
    <property type="match status" value="1"/>
</dbReference>
<dbReference type="InterPro" id="IPR052654">
    <property type="entry name" value="CS_Sulfotransferase"/>
</dbReference>
<dbReference type="PANTHER" id="PTHR15723:SF0">
    <property type="entry name" value="CARBOHYDRATE SULFOTRANSFERASE 15"/>
    <property type="match status" value="1"/>
</dbReference>
<keyword evidence="3" id="KW-1185">Reference proteome</keyword>
<gene>
    <name evidence="2" type="ORF">LSH36_563g02073</name>
</gene>
<dbReference type="InterPro" id="IPR000863">
    <property type="entry name" value="Sulfotransferase_dom"/>
</dbReference>
<dbReference type="GO" id="GO:0050659">
    <property type="term" value="F:N-acetylgalactosamine 4-sulfate 6-O-sulfotransferase activity"/>
    <property type="evidence" value="ECO:0007669"/>
    <property type="project" value="TreeGrafter"/>
</dbReference>
<name>A0AAD9J6C1_9ANNE</name>
<accession>A0AAD9J6C1</accession>